<evidence type="ECO:0000259" key="1">
    <source>
        <dbReference type="SMART" id="SM01321"/>
    </source>
</evidence>
<dbReference type="Gene3D" id="3.30.70.1290">
    <property type="entry name" value="Transposase IS200-like"/>
    <property type="match status" value="1"/>
</dbReference>
<dbReference type="GO" id="GO:0003677">
    <property type="term" value="F:DNA binding"/>
    <property type="evidence" value="ECO:0007669"/>
    <property type="project" value="InterPro"/>
</dbReference>
<dbReference type="GO" id="GO:0006313">
    <property type="term" value="P:DNA transposition"/>
    <property type="evidence" value="ECO:0007669"/>
    <property type="project" value="InterPro"/>
</dbReference>
<dbReference type="InterPro" id="IPR036515">
    <property type="entry name" value="Transposase_17_sf"/>
</dbReference>
<reference evidence="4 5" key="1">
    <citation type="submission" date="2015-09" db="EMBL/GenBank/DDBJ databases">
        <authorList>
            <consortium name="Pathogen Informatics"/>
        </authorList>
    </citation>
    <scope>NUCLEOTIDE SEQUENCE [LARGE SCALE GENOMIC DNA]</scope>
    <source>
        <strain evidence="3 5">2789STDY5834908</strain>
        <strain evidence="2 4">2789STDY5834959</strain>
    </source>
</reference>
<dbReference type="PANTHER" id="PTHR33360">
    <property type="entry name" value="TRANSPOSASE FOR INSERTION SEQUENCE ELEMENT IS200"/>
    <property type="match status" value="1"/>
</dbReference>
<dbReference type="SMART" id="SM01321">
    <property type="entry name" value="Y1_Tnp"/>
    <property type="match status" value="1"/>
</dbReference>
<dbReference type="RefSeq" id="WP_044924130.1">
    <property type="nucleotide sequence ID" value="NZ_BAABYN010000001.1"/>
</dbReference>
<evidence type="ECO:0000313" key="3">
    <source>
        <dbReference type="EMBL" id="CUP22993.1"/>
    </source>
</evidence>
<gene>
    <name evidence="3" type="ORF">ERS852520_00889</name>
    <name evidence="2" type="ORF">ERS852571_01392</name>
</gene>
<dbReference type="GO" id="GO:0004803">
    <property type="term" value="F:transposase activity"/>
    <property type="evidence" value="ECO:0007669"/>
    <property type="project" value="InterPro"/>
</dbReference>
<protein>
    <submittedName>
        <fullName evidence="2">Transposase and inactivated derivatives</fullName>
    </submittedName>
</protein>
<accession>A0A173SP91</accession>
<feature type="domain" description="Transposase IS200-like" evidence="1">
    <location>
        <begin position="12"/>
        <end position="129"/>
    </location>
</feature>
<dbReference type="EMBL" id="CYXY01000007">
    <property type="protein sequence ID" value="CUM92183.1"/>
    <property type="molecule type" value="Genomic_DNA"/>
</dbReference>
<sequence>MKREYKVTKTTTSLIKYHFVFCPKYRRKIFLIPGVEERMKELTKEQCEKDQIEILEMKCDVDHVYLYVRAYPQTTITRIMGSIREYTSKILRKEFKELSKMSSLWTRSYFVSTEDFISLDTIKWYVEQQKTRG</sequence>
<dbReference type="Proteomes" id="UP000095553">
    <property type="component" value="Unassembled WGS sequence"/>
</dbReference>
<dbReference type="AlphaFoldDB" id="A0A173SP91"/>
<dbReference type="Pfam" id="PF01797">
    <property type="entry name" value="Y1_Tnp"/>
    <property type="match status" value="1"/>
</dbReference>
<dbReference type="EMBL" id="CZAU01000006">
    <property type="protein sequence ID" value="CUP22993.1"/>
    <property type="molecule type" value="Genomic_DNA"/>
</dbReference>
<dbReference type="NCBIfam" id="NF033573">
    <property type="entry name" value="transpos_IS200"/>
    <property type="match status" value="1"/>
</dbReference>
<dbReference type="OrthoDB" id="9798161at2"/>
<organism evidence="2 4">
    <name type="scientific">Anaerostipes hadrus</name>
    <dbReference type="NCBI Taxonomy" id="649756"/>
    <lineage>
        <taxon>Bacteria</taxon>
        <taxon>Bacillati</taxon>
        <taxon>Bacillota</taxon>
        <taxon>Clostridia</taxon>
        <taxon>Lachnospirales</taxon>
        <taxon>Lachnospiraceae</taxon>
        <taxon>Anaerostipes</taxon>
    </lineage>
</organism>
<proteinExistence type="predicted"/>
<dbReference type="PANTHER" id="PTHR33360:SF2">
    <property type="entry name" value="TRANSPOSASE FOR INSERTION SEQUENCE ELEMENT IS200"/>
    <property type="match status" value="1"/>
</dbReference>
<evidence type="ECO:0000313" key="2">
    <source>
        <dbReference type="EMBL" id="CUM92183.1"/>
    </source>
</evidence>
<name>A0A173SP91_ANAHA</name>
<dbReference type="SUPFAM" id="SSF143422">
    <property type="entry name" value="Transposase IS200-like"/>
    <property type="match status" value="1"/>
</dbReference>
<evidence type="ECO:0000313" key="4">
    <source>
        <dbReference type="Proteomes" id="UP000095553"/>
    </source>
</evidence>
<dbReference type="Proteomes" id="UP000095564">
    <property type="component" value="Unassembled WGS sequence"/>
</dbReference>
<dbReference type="InterPro" id="IPR002686">
    <property type="entry name" value="Transposase_17"/>
</dbReference>
<evidence type="ECO:0000313" key="5">
    <source>
        <dbReference type="Proteomes" id="UP000095564"/>
    </source>
</evidence>